<dbReference type="InterPro" id="IPR001206">
    <property type="entry name" value="Diacylglycerol_kinase_cat_dom"/>
</dbReference>
<dbReference type="Gene3D" id="3.40.50.10330">
    <property type="entry name" value="Probable inorganic polyphosphate/atp-NAD kinase, domain 1"/>
    <property type="match status" value="1"/>
</dbReference>
<evidence type="ECO:0000259" key="9">
    <source>
        <dbReference type="PROSITE" id="PS50146"/>
    </source>
</evidence>
<keyword evidence="3" id="KW-0808">Transferase</keyword>
<dbReference type="Pfam" id="PF19279">
    <property type="entry name" value="YegS_C"/>
    <property type="match status" value="1"/>
</dbReference>
<dbReference type="AlphaFoldDB" id="A0A9D0ZSX1"/>
<name>A0A9D0ZSX1_9FIRM</name>
<keyword evidence="4" id="KW-0547">Nucleotide-binding</keyword>
<keyword evidence="6" id="KW-0067">ATP-binding</keyword>
<dbReference type="PANTHER" id="PTHR12358">
    <property type="entry name" value="SPHINGOSINE KINASE"/>
    <property type="match status" value="1"/>
</dbReference>
<dbReference type="GO" id="GO:0005524">
    <property type="term" value="F:ATP binding"/>
    <property type="evidence" value="ECO:0007669"/>
    <property type="project" value="UniProtKB-KW"/>
</dbReference>
<feature type="domain" description="DAGKc" evidence="9">
    <location>
        <begin position="1"/>
        <end position="130"/>
    </location>
</feature>
<dbReference type="InterPro" id="IPR045540">
    <property type="entry name" value="YegS/DAGK_C"/>
</dbReference>
<keyword evidence="8" id="KW-1208">Phospholipid metabolism</keyword>
<evidence type="ECO:0000256" key="1">
    <source>
        <dbReference type="ARBA" id="ARBA00001946"/>
    </source>
</evidence>
<dbReference type="GO" id="GO:0008654">
    <property type="term" value="P:phospholipid biosynthetic process"/>
    <property type="evidence" value="ECO:0007669"/>
    <property type="project" value="UniProtKB-KW"/>
</dbReference>
<keyword evidence="5 10" id="KW-0418">Kinase</keyword>
<evidence type="ECO:0000256" key="6">
    <source>
        <dbReference type="ARBA" id="ARBA00022840"/>
    </source>
</evidence>
<proteinExistence type="inferred from homology"/>
<evidence type="ECO:0000256" key="8">
    <source>
        <dbReference type="ARBA" id="ARBA00023264"/>
    </source>
</evidence>
<dbReference type="InterPro" id="IPR017438">
    <property type="entry name" value="ATP-NAD_kinase_N"/>
</dbReference>
<evidence type="ECO:0000256" key="2">
    <source>
        <dbReference type="ARBA" id="ARBA00005983"/>
    </source>
</evidence>
<accession>A0A9D0ZSX1</accession>
<evidence type="ECO:0000256" key="4">
    <source>
        <dbReference type="ARBA" id="ARBA00022741"/>
    </source>
</evidence>
<dbReference type="NCBIfam" id="TIGR00147">
    <property type="entry name" value="YegS/Rv2252/BmrU family lipid kinase"/>
    <property type="match status" value="1"/>
</dbReference>
<keyword evidence="7" id="KW-0444">Lipid biosynthesis</keyword>
<dbReference type="GO" id="GO:0016301">
    <property type="term" value="F:kinase activity"/>
    <property type="evidence" value="ECO:0007669"/>
    <property type="project" value="UniProtKB-KW"/>
</dbReference>
<keyword evidence="7" id="KW-0594">Phospholipid biosynthesis</keyword>
<comment type="cofactor">
    <cofactor evidence="1">
        <name>Mg(2+)</name>
        <dbReference type="ChEBI" id="CHEBI:18420"/>
    </cofactor>
</comment>
<dbReference type="InterPro" id="IPR050187">
    <property type="entry name" value="Lipid_Phosphate_FormReg"/>
</dbReference>
<dbReference type="Proteomes" id="UP000886886">
    <property type="component" value="Unassembled WGS sequence"/>
</dbReference>
<dbReference type="Pfam" id="PF00781">
    <property type="entry name" value="DAGK_cat"/>
    <property type="match status" value="1"/>
</dbReference>
<protein>
    <submittedName>
        <fullName evidence="10">Diacylglycerol kinase family lipid kinase</fullName>
    </submittedName>
</protein>
<evidence type="ECO:0000313" key="10">
    <source>
        <dbReference type="EMBL" id="HIQ95204.1"/>
    </source>
</evidence>
<sequence length="305" mass="33207">MYYFIVNPSSSSGKGLKIYQTIEPVLKKEQIPYQVFLTKSSAHTAYLAREISEKHAPCIIVAVGGDGTVNDVLNGLCNLSSIVFGYIPTGSGNDLCRGLHLPTKPQDALRAILSPEVVRPVSVGVLTCGSKKRRFLVSSGIGFDAEVCRQAQRSPLKDFLNRLRLGKLTYAGTALGVLFHLKSSPLTLAVDGNPPKRLDGFLFAAAMNLKYEGGGFMFCPDASAKDDVLDLILVERMAPLKILLLLPTALVGKHTSFSGIHICRFKTASLQLDKPLITHTDGEPQGEQPSIVWSLEQERLPFILK</sequence>
<gene>
    <name evidence="10" type="ORF">IAB26_01440</name>
</gene>
<comment type="caution">
    <text evidence="10">The sequence shown here is derived from an EMBL/GenBank/DDBJ whole genome shotgun (WGS) entry which is preliminary data.</text>
</comment>
<comment type="similarity">
    <text evidence="2">Belongs to the diacylglycerol/lipid kinase family.</text>
</comment>
<dbReference type="EMBL" id="DVFT01000019">
    <property type="protein sequence ID" value="HIQ95204.1"/>
    <property type="molecule type" value="Genomic_DNA"/>
</dbReference>
<keyword evidence="7" id="KW-0443">Lipid metabolism</keyword>
<reference evidence="10" key="1">
    <citation type="submission" date="2020-10" db="EMBL/GenBank/DDBJ databases">
        <authorList>
            <person name="Gilroy R."/>
        </authorList>
    </citation>
    <scope>NUCLEOTIDE SEQUENCE</scope>
    <source>
        <strain evidence="10">ChiSjej3B21-11622</strain>
    </source>
</reference>
<reference evidence="10" key="2">
    <citation type="journal article" date="2021" name="PeerJ">
        <title>Extensive microbial diversity within the chicken gut microbiome revealed by metagenomics and culture.</title>
        <authorList>
            <person name="Gilroy R."/>
            <person name="Ravi A."/>
            <person name="Getino M."/>
            <person name="Pursley I."/>
            <person name="Horton D.L."/>
            <person name="Alikhan N.F."/>
            <person name="Baker D."/>
            <person name="Gharbi K."/>
            <person name="Hall N."/>
            <person name="Watson M."/>
            <person name="Adriaenssens E.M."/>
            <person name="Foster-Nyarko E."/>
            <person name="Jarju S."/>
            <person name="Secka A."/>
            <person name="Antonio M."/>
            <person name="Oren A."/>
            <person name="Chaudhuri R.R."/>
            <person name="La Ragione R."/>
            <person name="Hildebrand F."/>
            <person name="Pallen M.J."/>
        </authorList>
    </citation>
    <scope>NUCLEOTIDE SEQUENCE</scope>
    <source>
        <strain evidence="10">ChiSjej3B21-11622</strain>
    </source>
</reference>
<dbReference type="SUPFAM" id="SSF111331">
    <property type="entry name" value="NAD kinase/diacylglycerol kinase-like"/>
    <property type="match status" value="1"/>
</dbReference>
<evidence type="ECO:0000313" key="11">
    <source>
        <dbReference type="Proteomes" id="UP000886886"/>
    </source>
</evidence>
<dbReference type="InterPro" id="IPR016064">
    <property type="entry name" value="NAD/diacylglycerol_kinase_sf"/>
</dbReference>
<organism evidence="10 11">
    <name type="scientific">Candidatus Limivivens merdigallinarum</name>
    <dbReference type="NCBI Taxonomy" id="2840859"/>
    <lineage>
        <taxon>Bacteria</taxon>
        <taxon>Bacillati</taxon>
        <taxon>Bacillota</taxon>
        <taxon>Clostridia</taxon>
        <taxon>Lachnospirales</taxon>
        <taxon>Lachnospiraceae</taxon>
        <taxon>Lachnospiraceae incertae sedis</taxon>
        <taxon>Candidatus Limivivens</taxon>
    </lineage>
</organism>
<dbReference type="Gene3D" id="2.60.200.40">
    <property type="match status" value="1"/>
</dbReference>
<dbReference type="PANTHER" id="PTHR12358:SF54">
    <property type="entry name" value="SPHINGOSINE KINASE RELATED PROTEIN"/>
    <property type="match status" value="1"/>
</dbReference>
<evidence type="ECO:0000256" key="7">
    <source>
        <dbReference type="ARBA" id="ARBA00023209"/>
    </source>
</evidence>
<evidence type="ECO:0000256" key="3">
    <source>
        <dbReference type="ARBA" id="ARBA00022679"/>
    </source>
</evidence>
<dbReference type="SMART" id="SM00046">
    <property type="entry name" value="DAGKc"/>
    <property type="match status" value="1"/>
</dbReference>
<dbReference type="PROSITE" id="PS50146">
    <property type="entry name" value="DAGK"/>
    <property type="match status" value="1"/>
</dbReference>
<dbReference type="InterPro" id="IPR005218">
    <property type="entry name" value="Diacylglycerol/lipid_kinase"/>
</dbReference>
<evidence type="ECO:0000256" key="5">
    <source>
        <dbReference type="ARBA" id="ARBA00022777"/>
    </source>
</evidence>